<accession>A0A8J8W9E8</accession>
<keyword evidence="3" id="KW-1185">Reference proteome</keyword>
<name>A0A8J8W9E8_CHIOP</name>
<evidence type="ECO:0000256" key="1">
    <source>
        <dbReference type="SAM" id="Coils"/>
    </source>
</evidence>
<evidence type="ECO:0000313" key="2">
    <source>
        <dbReference type="EMBL" id="KAG0693644.1"/>
    </source>
</evidence>
<organism evidence="2 3">
    <name type="scientific">Chionoecetes opilio</name>
    <name type="common">Atlantic snow crab</name>
    <name type="synonym">Cancer opilio</name>
    <dbReference type="NCBI Taxonomy" id="41210"/>
    <lineage>
        <taxon>Eukaryota</taxon>
        <taxon>Metazoa</taxon>
        <taxon>Ecdysozoa</taxon>
        <taxon>Arthropoda</taxon>
        <taxon>Crustacea</taxon>
        <taxon>Multicrustacea</taxon>
        <taxon>Malacostraca</taxon>
        <taxon>Eumalacostraca</taxon>
        <taxon>Eucarida</taxon>
        <taxon>Decapoda</taxon>
        <taxon>Pleocyemata</taxon>
        <taxon>Brachyura</taxon>
        <taxon>Eubrachyura</taxon>
        <taxon>Majoidea</taxon>
        <taxon>Majidae</taxon>
        <taxon>Chionoecetes</taxon>
    </lineage>
</organism>
<reference evidence="2" key="1">
    <citation type="submission" date="2020-07" db="EMBL/GenBank/DDBJ databases">
        <title>The High-quality genome of the commercially important snow crab, Chionoecetes opilio.</title>
        <authorList>
            <person name="Jeong J.-H."/>
            <person name="Ryu S."/>
        </authorList>
    </citation>
    <scope>NUCLEOTIDE SEQUENCE</scope>
    <source>
        <strain evidence="2">MADBK_172401_WGS</strain>
        <tissue evidence="2">Digestive gland</tissue>
    </source>
</reference>
<evidence type="ECO:0000313" key="3">
    <source>
        <dbReference type="Proteomes" id="UP000770661"/>
    </source>
</evidence>
<comment type="caution">
    <text evidence="2">The sequence shown here is derived from an EMBL/GenBank/DDBJ whole genome shotgun (WGS) entry which is preliminary data.</text>
</comment>
<protein>
    <submittedName>
        <fullName evidence="2">Uncharacterized protein</fullName>
    </submittedName>
</protein>
<dbReference type="AlphaFoldDB" id="A0A8J8W9E8"/>
<dbReference type="OrthoDB" id="5322683at2759"/>
<proteinExistence type="predicted"/>
<keyword evidence="1" id="KW-0175">Coiled coil</keyword>
<dbReference type="Proteomes" id="UP000770661">
    <property type="component" value="Unassembled WGS sequence"/>
</dbReference>
<feature type="coiled-coil region" evidence="1">
    <location>
        <begin position="5"/>
        <end position="267"/>
    </location>
</feature>
<dbReference type="EMBL" id="JACEEZ010026277">
    <property type="protein sequence ID" value="KAG0693644.1"/>
    <property type="molecule type" value="Genomic_DNA"/>
</dbReference>
<gene>
    <name evidence="2" type="ORF">GWK47_027428</name>
</gene>
<sequence>MADSKQIIELEVKQVQEQLIKLIQERKNLQEEFEQLTGSSHQLLQEIQEDPTSASERKLHKYEAEKRRIEEKLEVLESEISEKAKRITLLDSKAGLFLQQIEKLQDFEACLDEARAQVSEATAKRLRLEESLTENLGAGATLTAQIDQLRRHNQDLQDTVQCHHREKEETDKRLAALELSNERSKNQVVTMEQSQKELQERLNTMSQDKERLLRQFEEGSTEGVIEVLVKEKQELEERLTREKETQLQDYKARNKALQEQLEGLVDVRSAMISAT</sequence>